<dbReference type="InterPro" id="IPR017441">
    <property type="entry name" value="Protein_kinase_ATP_BS"/>
</dbReference>
<dbReference type="InterPro" id="IPR003591">
    <property type="entry name" value="Leu-rich_rpt_typical-subtyp"/>
</dbReference>
<keyword evidence="6" id="KW-0808">Transferase</keyword>
<evidence type="ECO:0000256" key="19">
    <source>
        <dbReference type="SAM" id="MobiDB-lite"/>
    </source>
</evidence>
<dbReference type="PROSITE" id="PS00108">
    <property type="entry name" value="PROTEIN_KINASE_ST"/>
    <property type="match status" value="1"/>
</dbReference>
<evidence type="ECO:0000256" key="2">
    <source>
        <dbReference type="ARBA" id="ARBA00012513"/>
    </source>
</evidence>
<keyword evidence="10 18" id="KW-0547">Nucleotide-binding</keyword>
<dbReference type="SMART" id="SM00220">
    <property type="entry name" value="S_TKc"/>
    <property type="match status" value="1"/>
</dbReference>
<evidence type="ECO:0000256" key="10">
    <source>
        <dbReference type="ARBA" id="ARBA00022741"/>
    </source>
</evidence>
<dbReference type="InterPro" id="IPR001611">
    <property type="entry name" value="Leu-rich_rpt"/>
</dbReference>
<evidence type="ECO:0000256" key="21">
    <source>
        <dbReference type="SAM" id="SignalP"/>
    </source>
</evidence>
<comment type="catalytic activity">
    <reaction evidence="16">
        <text>L-threonyl-[protein] + ATP = O-phospho-L-threonyl-[protein] + ADP + H(+)</text>
        <dbReference type="Rhea" id="RHEA:46608"/>
        <dbReference type="Rhea" id="RHEA-COMP:11060"/>
        <dbReference type="Rhea" id="RHEA-COMP:11605"/>
        <dbReference type="ChEBI" id="CHEBI:15378"/>
        <dbReference type="ChEBI" id="CHEBI:30013"/>
        <dbReference type="ChEBI" id="CHEBI:30616"/>
        <dbReference type="ChEBI" id="CHEBI:61977"/>
        <dbReference type="ChEBI" id="CHEBI:456216"/>
        <dbReference type="EC" id="2.7.11.1"/>
    </reaction>
</comment>
<dbReference type="InterPro" id="IPR008271">
    <property type="entry name" value="Ser/Thr_kinase_AS"/>
</dbReference>
<organism evidence="23 24">
    <name type="scientific">Rhynchospora breviuscula</name>
    <dbReference type="NCBI Taxonomy" id="2022672"/>
    <lineage>
        <taxon>Eukaryota</taxon>
        <taxon>Viridiplantae</taxon>
        <taxon>Streptophyta</taxon>
        <taxon>Embryophyta</taxon>
        <taxon>Tracheophyta</taxon>
        <taxon>Spermatophyta</taxon>
        <taxon>Magnoliopsida</taxon>
        <taxon>Liliopsida</taxon>
        <taxon>Poales</taxon>
        <taxon>Cyperaceae</taxon>
        <taxon>Cyperoideae</taxon>
        <taxon>Rhynchosporeae</taxon>
        <taxon>Rhynchospora</taxon>
    </lineage>
</organism>
<evidence type="ECO:0000256" key="18">
    <source>
        <dbReference type="PROSITE-ProRule" id="PRU10141"/>
    </source>
</evidence>
<keyword evidence="13 20" id="KW-1133">Transmembrane helix</keyword>
<dbReference type="Pfam" id="PF13855">
    <property type="entry name" value="LRR_8"/>
    <property type="match status" value="1"/>
</dbReference>
<dbReference type="PROSITE" id="PS00107">
    <property type="entry name" value="PROTEIN_KINASE_ATP"/>
    <property type="match status" value="1"/>
</dbReference>
<dbReference type="FunFam" id="1.10.510.10:FF:000146">
    <property type="entry name" value="LRR receptor-like serine/threonine-protein kinase IOS1"/>
    <property type="match status" value="1"/>
</dbReference>
<dbReference type="SUPFAM" id="SSF52058">
    <property type="entry name" value="L domain-like"/>
    <property type="match status" value="1"/>
</dbReference>
<proteinExistence type="predicted"/>
<keyword evidence="7 20" id="KW-0812">Transmembrane</keyword>
<gene>
    <name evidence="23" type="ORF">LUZ63_019501</name>
</gene>
<comment type="caution">
    <text evidence="23">The sequence shown here is derived from an EMBL/GenBank/DDBJ whole genome shotgun (WGS) entry which is preliminary data.</text>
</comment>
<evidence type="ECO:0000256" key="11">
    <source>
        <dbReference type="ARBA" id="ARBA00022777"/>
    </source>
</evidence>
<feature type="signal peptide" evidence="21">
    <location>
        <begin position="1"/>
        <end position="24"/>
    </location>
</feature>
<feature type="compositionally biased region" description="Low complexity" evidence="19">
    <location>
        <begin position="888"/>
        <end position="905"/>
    </location>
</feature>
<evidence type="ECO:0000256" key="17">
    <source>
        <dbReference type="ARBA" id="ARBA00048679"/>
    </source>
</evidence>
<feature type="chain" id="PRO_5040473659" description="non-specific serine/threonine protein kinase" evidence="21">
    <location>
        <begin position="25"/>
        <end position="936"/>
    </location>
</feature>
<dbReference type="Pfam" id="PF07714">
    <property type="entry name" value="PK_Tyr_Ser-Thr"/>
    <property type="match status" value="1"/>
</dbReference>
<dbReference type="Gene3D" id="1.10.510.10">
    <property type="entry name" value="Transferase(Phosphotransferase) domain 1"/>
    <property type="match status" value="1"/>
</dbReference>
<keyword evidence="24" id="KW-1185">Reference proteome</keyword>
<dbReference type="SMART" id="SM00369">
    <property type="entry name" value="LRR_TYP"/>
    <property type="match status" value="2"/>
</dbReference>
<dbReference type="OrthoDB" id="2017114at2759"/>
<keyword evidence="14 20" id="KW-0472">Membrane</keyword>
<dbReference type="Gene3D" id="3.80.10.10">
    <property type="entry name" value="Ribonuclease Inhibitor"/>
    <property type="match status" value="1"/>
</dbReference>
<evidence type="ECO:0000256" key="12">
    <source>
        <dbReference type="ARBA" id="ARBA00022840"/>
    </source>
</evidence>
<name>A0A9Q0C6D3_9POAL</name>
<dbReference type="PRINTS" id="PR00019">
    <property type="entry name" value="LEURICHRPT"/>
</dbReference>
<feature type="region of interest" description="Disordered" evidence="19">
    <location>
        <begin position="888"/>
        <end position="936"/>
    </location>
</feature>
<dbReference type="InterPro" id="IPR011009">
    <property type="entry name" value="Kinase-like_dom_sf"/>
</dbReference>
<evidence type="ECO:0000256" key="14">
    <source>
        <dbReference type="ARBA" id="ARBA00023136"/>
    </source>
</evidence>
<dbReference type="InterPro" id="IPR032675">
    <property type="entry name" value="LRR_dom_sf"/>
</dbReference>
<evidence type="ECO:0000256" key="7">
    <source>
        <dbReference type="ARBA" id="ARBA00022692"/>
    </source>
</evidence>
<evidence type="ECO:0000256" key="8">
    <source>
        <dbReference type="ARBA" id="ARBA00022729"/>
    </source>
</evidence>
<feature type="domain" description="Protein kinase" evidence="22">
    <location>
        <begin position="599"/>
        <end position="877"/>
    </location>
</feature>
<evidence type="ECO:0000256" key="1">
    <source>
        <dbReference type="ARBA" id="ARBA00004162"/>
    </source>
</evidence>
<dbReference type="InterPro" id="IPR001245">
    <property type="entry name" value="Ser-Thr/Tyr_kinase_cat_dom"/>
</dbReference>
<evidence type="ECO:0000313" key="24">
    <source>
        <dbReference type="Proteomes" id="UP001151287"/>
    </source>
</evidence>
<evidence type="ECO:0000256" key="5">
    <source>
        <dbReference type="ARBA" id="ARBA00022614"/>
    </source>
</evidence>
<keyword evidence="15" id="KW-0675">Receptor</keyword>
<dbReference type="PROSITE" id="PS51450">
    <property type="entry name" value="LRR"/>
    <property type="match status" value="1"/>
</dbReference>
<dbReference type="PANTHER" id="PTHR45631">
    <property type="entry name" value="OS07G0107800 PROTEIN-RELATED"/>
    <property type="match status" value="1"/>
</dbReference>
<evidence type="ECO:0000256" key="6">
    <source>
        <dbReference type="ARBA" id="ARBA00022679"/>
    </source>
</evidence>
<keyword evidence="5" id="KW-0433">Leucine-rich repeat</keyword>
<dbReference type="SUPFAM" id="SSF56112">
    <property type="entry name" value="Protein kinase-like (PK-like)"/>
    <property type="match status" value="1"/>
</dbReference>
<dbReference type="FunFam" id="3.80.10.10:FF:000129">
    <property type="entry name" value="Leucine-rich repeat receptor-like kinase"/>
    <property type="match status" value="1"/>
</dbReference>
<evidence type="ECO:0000256" key="13">
    <source>
        <dbReference type="ARBA" id="ARBA00022989"/>
    </source>
</evidence>
<dbReference type="Gene3D" id="3.30.200.20">
    <property type="entry name" value="Phosphorylase Kinase, domain 1"/>
    <property type="match status" value="1"/>
</dbReference>
<accession>A0A9Q0C6D3</accession>
<dbReference type="GO" id="GO:0005886">
    <property type="term" value="C:plasma membrane"/>
    <property type="evidence" value="ECO:0007669"/>
    <property type="project" value="UniProtKB-SubCell"/>
</dbReference>
<dbReference type="Proteomes" id="UP001151287">
    <property type="component" value="Unassembled WGS sequence"/>
</dbReference>
<evidence type="ECO:0000256" key="15">
    <source>
        <dbReference type="ARBA" id="ARBA00023170"/>
    </source>
</evidence>
<evidence type="ECO:0000256" key="3">
    <source>
        <dbReference type="ARBA" id="ARBA00022527"/>
    </source>
</evidence>
<dbReference type="InterPro" id="IPR000719">
    <property type="entry name" value="Prot_kinase_dom"/>
</dbReference>
<dbReference type="GO" id="GO:0004674">
    <property type="term" value="F:protein serine/threonine kinase activity"/>
    <property type="evidence" value="ECO:0007669"/>
    <property type="project" value="UniProtKB-KW"/>
</dbReference>
<sequence>MKKYNMREMVFWFVFLASSFLNNAGVTGQSANTGFVNIDCGLPANSSYKDANSTLTYISDAQFIDTGTNHNISVEYITPTLSPHYLNVRSFDTGVQNCYTIKSLEAGLKYLVRATFLYGNYDGLNKEVIFDLHIGVNYWKTVNISDPGKTTIAEVMFVAPVDYIQVCLVNTGSGTPFISSLDLRPIKSSLYPAANSSQSLALVRRLNAGPTDSTIVRYPDDPHDRMWEPWSNVPYWTEITTTSQIQNFPNDLFEAPSAVLQTAVTPVNSSEIQFFWEVDPLDKDPRYMANLHISELMQLTENQTREFNITLNDVMWYNKSFSPDYLYSDAIYGLRPFNGFQRYNVSLTATANSTLPPILNAVELFIVLPVSAIPTDSGDVSAINAIKSSYQIDKNWNGDPCAPKTYAWEGLNCSYVVSDSPRITVLNLASSGLSGEITNAFANLKALQTLDLSYNNLSGSIPDVLSQLPSLSVLDLTGNNLNGSIPAGLLKKSQDGSLTLRVGNNVNLCSDGNSCNQSKKKSNNSTIAIAIIVPIVVVVILAAVGILIIYKYKKRPGSSMNTTVNPNNTGFSTGTSTVDSSIKLENRQFTYNELKQITHNFQREIGRGGFGIVYSGLVDGTQVAVKVQRNTSTKEAKEFMVEAQHLTKIHHKNLVSLIGYCKDENCFALVLEYMSEGSLEDHLRGRASGTWPLTWRDRIRIAFESAQGLEYLHKGCNPPLIHRDVKPNNILLNARLEAKIADFGMSKAFNSNNDTHISTNHVVGTHGYVDPEYHMTYQLTEKSDVYSFGVVLLQIVTGQPAVIQGTGPESGVTTLIQWVRQRLARGNIENVVDARMQGDYDINSIWKAADVALKCTAQSGTQRPTMSEVVVQLKECIELEAAAAGRNSNGNYYSGNSSNGTSENYCMDPRNFSQNSTREMEQHPGTIPMVSGPVAR</sequence>
<dbReference type="GO" id="GO:0005524">
    <property type="term" value="F:ATP binding"/>
    <property type="evidence" value="ECO:0007669"/>
    <property type="project" value="UniProtKB-UniRule"/>
</dbReference>
<evidence type="ECO:0000259" key="22">
    <source>
        <dbReference type="PROSITE" id="PS50011"/>
    </source>
</evidence>
<keyword evidence="11" id="KW-0418">Kinase</keyword>
<dbReference type="AlphaFoldDB" id="A0A9Q0C6D3"/>
<dbReference type="PANTHER" id="PTHR45631:SF202">
    <property type="entry name" value="SENESCENCE-INDUCED RECEPTOR-LIKE SERINE_THREONINE-PROTEIN KINASE"/>
    <property type="match status" value="1"/>
</dbReference>
<feature type="transmembrane region" description="Helical" evidence="20">
    <location>
        <begin position="527"/>
        <end position="550"/>
    </location>
</feature>
<dbReference type="EMBL" id="JAMQYH010000005">
    <property type="protein sequence ID" value="KAJ1688111.1"/>
    <property type="molecule type" value="Genomic_DNA"/>
</dbReference>
<dbReference type="InterPro" id="IPR024788">
    <property type="entry name" value="Malectin-like_Carb-bd_dom"/>
</dbReference>
<evidence type="ECO:0000313" key="23">
    <source>
        <dbReference type="EMBL" id="KAJ1688111.1"/>
    </source>
</evidence>
<evidence type="ECO:0000256" key="16">
    <source>
        <dbReference type="ARBA" id="ARBA00047899"/>
    </source>
</evidence>
<keyword evidence="12 18" id="KW-0067">ATP-binding</keyword>
<keyword evidence="8 21" id="KW-0732">Signal</keyword>
<protein>
    <recommendedName>
        <fullName evidence="2">non-specific serine/threonine protein kinase</fullName>
        <ecNumber evidence="2">2.7.11.1</ecNumber>
    </recommendedName>
</protein>
<keyword evidence="4" id="KW-0597">Phosphoprotein</keyword>
<dbReference type="PROSITE" id="PS50011">
    <property type="entry name" value="PROTEIN_KINASE_DOM"/>
    <property type="match status" value="1"/>
</dbReference>
<dbReference type="EC" id="2.7.11.1" evidence="2"/>
<keyword evidence="3" id="KW-0723">Serine/threonine-protein kinase</keyword>
<evidence type="ECO:0000256" key="4">
    <source>
        <dbReference type="ARBA" id="ARBA00022553"/>
    </source>
</evidence>
<dbReference type="CDD" id="cd14066">
    <property type="entry name" value="STKc_IRAK"/>
    <property type="match status" value="1"/>
</dbReference>
<comment type="catalytic activity">
    <reaction evidence="17">
        <text>L-seryl-[protein] + ATP = O-phospho-L-seryl-[protein] + ADP + H(+)</text>
        <dbReference type="Rhea" id="RHEA:17989"/>
        <dbReference type="Rhea" id="RHEA-COMP:9863"/>
        <dbReference type="Rhea" id="RHEA-COMP:11604"/>
        <dbReference type="ChEBI" id="CHEBI:15378"/>
        <dbReference type="ChEBI" id="CHEBI:29999"/>
        <dbReference type="ChEBI" id="CHEBI:30616"/>
        <dbReference type="ChEBI" id="CHEBI:83421"/>
        <dbReference type="ChEBI" id="CHEBI:456216"/>
        <dbReference type="EC" id="2.7.11.1"/>
    </reaction>
</comment>
<evidence type="ECO:0000256" key="9">
    <source>
        <dbReference type="ARBA" id="ARBA00022737"/>
    </source>
</evidence>
<reference evidence="23" key="1">
    <citation type="journal article" date="2022" name="Cell">
        <title>Repeat-based holocentromeres influence genome architecture and karyotype evolution.</title>
        <authorList>
            <person name="Hofstatter P.G."/>
            <person name="Thangavel G."/>
            <person name="Lux T."/>
            <person name="Neumann P."/>
            <person name="Vondrak T."/>
            <person name="Novak P."/>
            <person name="Zhang M."/>
            <person name="Costa L."/>
            <person name="Castellani M."/>
            <person name="Scott A."/>
            <person name="Toegelov H."/>
            <person name="Fuchs J."/>
            <person name="Mata-Sucre Y."/>
            <person name="Dias Y."/>
            <person name="Vanzela A.L.L."/>
            <person name="Huettel B."/>
            <person name="Almeida C.C.S."/>
            <person name="Simkova H."/>
            <person name="Souza G."/>
            <person name="Pedrosa-Harand A."/>
            <person name="Macas J."/>
            <person name="Mayer K.F.X."/>
            <person name="Houben A."/>
            <person name="Marques A."/>
        </authorList>
    </citation>
    <scope>NUCLEOTIDE SEQUENCE</scope>
    <source>
        <strain evidence="23">RhyBre1mFocal</strain>
    </source>
</reference>
<evidence type="ECO:0000256" key="20">
    <source>
        <dbReference type="SAM" id="Phobius"/>
    </source>
</evidence>
<keyword evidence="9" id="KW-0677">Repeat</keyword>
<dbReference type="Pfam" id="PF12819">
    <property type="entry name" value="Malectin_like"/>
    <property type="match status" value="1"/>
</dbReference>
<comment type="subcellular location">
    <subcellularLocation>
        <location evidence="1">Cell membrane</location>
        <topology evidence="1">Single-pass membrane protein</topology>
    </subcellularLocation>
</comment>
<feature type="binding site" evidence="18">
    <location>
        <position position="626"/>
    </location>
    <ligand>
        <name>ATP</name>
        <dbReference type="ChEBI" id="CHEBI:30616"/>
    </ligand>
</feature>